<feature type="transmembrane region" description="Helical" evidence="2">
    <location>
        <begin position="205"/>
        <end position="229"/>
    </location>
</feature>
<feature type="chain" id="PRO_5047514232" description="Cation-dependent mannose-6-phosphate receptor" evidence="3">
    <location>
        <begin position="22"/>
        <end position="286"/>
    </location>
</feature>
<evidence type="ECO:0000256" key="3">
    <source>
        <dbReference type="SAM" id="SignalP"/>
    </source>
</evidence>
<keyword evidence="2" id="KW-0472">Membrane</keyword>
<dbReference type="PANTHER" id="PTHR15071:SF0">
    <property type="entry name" value="MANNOSE 6-PHOSPHATE RECEPTOR-LIKE PROTEIN 1"/>
    <property type="match status" value="1"/>
</dbReference>
<comment type="caution">
    <text evidence="4">The sequence shown here is derived from an EMBL/GenBank/DDBJ whole genome shotgun (WGS) entry which is preliminary data.</text>
</comment>
<keyword evidence="3" id="KW-0732">Signal</keyword>
<accession>A0ABN8S178</accession>
<gene>
    <name evidence="4" type="ORF">PLOB_00032523</name>
</gene>
<evidence type="ECO:0000256" key="2">
    <source>
        <dbReference type="SAM" id="Phobius"/>
    </source>
</evidence>
<feature type="signal peptide" evidence="3">
    <location>
        <begin position="1"/>
        <end position="21"/>
    </location>
</feature>
<keyword evidence="1" id="KW-0325">Glycoprotein</keyword>
<proteinExistence type="predicted"/>
<organism evidence="4 5">
    <name type="scientific">Porites lobata</name>
    <dbReference type="NCBI Taxonomy" id="104759"/>
    <lineage>
        <taxon>Eukaryota</taxon>
        <taxon>Metazoa</taxon>
        <taxon>Cnidaria</taxon>
        <taxon>Anthozoa</taxon>
        <taxon>Hexacorallia</taxon>
        <taxon>Scleractinia</taxon>
        <taxon>Fungiina</taxon>
        <taxon>Poritidae</taxon>
        <taxon>Porites</taxon>
    </lineage>
</organism>
<evidence type="ECO:0000256" key="1">
    <source>
        <dbReference type="ARBA" id="ARBA00023180"/>
    </source>
</evidence>
<dbReference type="PANTHER" id="PTHR15071">
    <property type="entry name" value="MANNOSE-6-PHOSPHATE RECEPTOR FAMILY MEMBER"/>
    <property type="match status" value="1"/>
</dbReference>
<dbReference type="EMBL" id="CALNXK010000421">
    <property type="protein sequence ID" value="CAH3185318.1"/>
    <property type="molecule type" value="Genomic_DNA"/>
</dbReference>
<evidence type="ECO:0008006" key="6">
    <source>
        <dbReference type="Google" id="ProtNLM"/>
    </source>
</evidence>
<dbReference type="InterPro" id="IPR028927">
    <property type="entry name" value="Man-6-P_rcpt"/>
</dbReference>
<sequence>MLGKQINTVKVLIIIWIFSSAEFTGISQETCDKIDDCSCKKSNGKIINLREIDGGSKAAFKNIPTVRSKQYTFDWNPCTSFSENSECLNMLMCQKNLHSTDENNPCAQKTSKFKVNKDGTTTIIYQSFTDSKDYKRYVTKFRCLFGKLCDSITLKCDESQYPGNTGSGVTERYEPKNSAYTMVFTSRCACDNGCDSPSESGSSKLSIGSILLIVFFALLLFYLIAGVLIKRYKMGVESVPEVIPNYEFWAGIPSLVKDGVIFTCQGVRSGCSSLYQRSSKSGYDKI</sequence>
<name>A0ABN8S178_9CNID</name>
<dbReference type="Proteomes" id="UP001159405">
    <property type="component" value="Unassembled WGS sequence"/>
</dbReference>
<protein>
    <recommendedName>
        <fullName evidence="6">Cation-dependent mannose-6-phosphate receptor</fullName>
    </recommendedName>
</protein>
<keyword evidence="2" id="KW-0812">Transmembrane</keyword>
<keyword evidence="5" id="KW-1185">Reference proteome</keyword>
<dbReference type="Pfam" id="PF02157">
    <property type="entry name" value="Man-6-P_recep"/>
    <property type="match status" value="1"/>
</dbReference>
<evidence type="ECO:0000313" key="4">
    <source>
        <dbReference type="EMBL" id="CAH3185318.1"/>
    </source>
</evidence>
<evidence type="ECO:0000313" key="5">
    <source>
        <dbReference type="Proteomes" id="UP001159405"/>
    </source>
</evidence>
<reference evidence="4 5" key="1">
    <citation type="submission" date="2022-05" db="EMBL/GenBank/DDBJ databases">
        <authorList>
            <consortium name="Genoscope - CEA"/>
            <person name="William W."/>
        </authorList>
    </citation>
    <scope>NUCLEOTIDE SEQUENCE [LARGE SCALE GENOMIC DNA]</scope>
</reference>
<keyword evidence="2" id="KW-1133">Transmembrane helix</keyword>